<dbReference type="KEGG" id="gtt:GUITHDRAFT_106374"/>
<feature type="transmembrane region" description="Helical" evidence="9">
    <location>
        <begin position="109"/>
        <end position="128"/>
    </location>
</feature>
<keyword evidence="7 9" id="KW-1133">Transmembrane helix</keyword>
<dbReference type="GO" id="GO:0012505">
    <property type="term" value="C:endomembrane system"/>
    <property type="evidence" value="ECO:0007669"/>
    <property type="project" value="UniProtKB-SubCell"/>
</dbReference>
<dbReference type="PANTHER" id="PTHR10791">
    <property type="entry name" value="RAG1-ACTIVATING PROTEIN 1"/>
    <property type="match status" value="1"/>
</dbReference>
<sequence>MFSSPLPAVLKAQKDGALGELNLQPYPAQCGNCAAWLTYALLVKNVWIVIPNIVGLSLGLFFTYTGHAMGSVQQKSSIMKSFVSYASAIGLAIIAAFSGVFSIPAKEVIGRVGIALLMIYYCSPLATISTVIKTKNAQSIDPLLTVAGILNGLFWFMYGRAISDIYVWGPNGIGAILATISTACYLVYKK</sequence>
<evidence type="ECO:0000256" key="4">
    <source>
        <dbReference type="ARBA" id="ARBA00022597"/>
    </source>
</evidence>
<protein>
    <submittedName>
        <fullName evidence="10 11">Uncharacterized protein</fullName>
    </submittedName>
</protein>
<feature type="transmembrane region" description="Helical" evidence="9">
    <location>
        <begin position="165"/>
        <end position="188"/>
    </location>
</feature>
<reference evidence="10 12" key="1">
    <citation type="journal article" date="2012" name="Nature">
        <title>Algal genomes reveal evolutionary mosaicism and the fate of nucleomorphs.</title>
        <authorList>
            <consortium name="DOE Joint Genome Institute"/>
            <person name="Curtis B.A."/>
            <person name="Tanifuji G."/>
            <person name="Burki F."/>
            <person name="Gruber A."/>
            <person name="Irimia M."/>
            <person name="Maruyama S."/>
            <person name="Arias M.C."/>
            <person name="Ball S.G."/>
            <person name="Gile G.H."/>
            <person name="Hirakawa Y."/>
            <person name="Hopkins J.F."/>
            <person name="Kuo A."/>
            <person name="Rensing S.A."/>
            <person name="Schmutz J."/>
            <person name="Symeonidi A."/>
            <person name="Elias M."/>
            <person name="Eveleigh R.J."/>
            <person name="Herman E.K."/>
            <person name="Klute M.J."/>
            <person name="Nakayama T."/>
            <person name="Obornik M."/>
            <person name="Reyes-Prieto A."/>
            <person name="Armbrust E.V."/>
            <person name="Aves S.J."/>
            <person name="Beiko R.G."/>
            <person name="Coutinho P."/>
            <person name="Dacks J.B."/>
            <person name="Durnford D.G."/>
            <person name="Fast N.M."/>
            <person name="Green B.R."/>
            <person name="Grisdale C.J."/>
            <person name="Hempel F."/>
            <person name="Henrissat B."/>
            <person name="Hoppner M.P."/>
            <person name="Ishida K."/>
            <person name="Kim E."/>
            <person name="Koreny L."/>
            <person name="Kroth P.G."/>
            <person name="Liu Y."/>
            <person name="Malik S.B."/>
            <person name="Maier U.G."/>
            <person name="McRose D."/>
            <person name="Mock T."/>
            <person name="Neilson J.A."/>
            <person name="Onodera N.T."/>
            <person name="Poole A.M."/>
            <person name="Pritham E.J."/>
            <person name="Richards T.A."/>
            <person name="Rocap G."/>
            <person name="Roy S.W."/>
            <person name="Sarai C."/>
            <person name="Schaack S."/>
            <person name="Shirato S."/>
            <person name="Slamovits C.H."/>
            <person name="Spencer D.F."/>
            <person name="Suzuki S."/>
            <person name="Worden A.Z."/>
            <person name="Zauner S."/>
            <person name="Barry K."/>
            <person name="Bell C."/>
            <person name="Bharti A.K."/>
            <person name="Crow J.A."/>
            <person name="Grimwood J."/>
            <person name="Kramer R."/>
            <person name="Lindquist E."/>
            <person name="Lucas S."/>
            <person name="Salamov A."/>
            <person name="McFadden G.I."/>
            <person name="Lane C.E."/>
            <person name="Keeling P.J."/>
            <person name="Gray M.W."/>
            <person name="Grigoriev I.V."/>
            <person name="Archibald J.M."/>
        </authorList>
    </citation>
    <scope>NUCLEOTIDE SEQUENCE</scope>
    <source>
        <strain evidence="10 12">CCMP2712</strain>
    </source>
</reference>
<evidence type="ECO:0000256" key="8">
    <source>
        <dbReference type="ARBA" id="ARBA00023136"/>
    </source>
</evidence>
<organism evidence="10">
    <name type="scientific">Guillardia theta (strain CCMP2712)</name>
    <name type="common">Cryptophyte</name>
    <dbReference type="NCBI Taxonomy" id="905079"/>
    <lineage>
        <taxon>Eukaryota</taxon>
        <taxon>Cryptophyceae</taxon>
        <taxon>Pyrenomonadales</taxon>
        <taxon>Geminigeraceae</taxon>
        <taxon>Guillardia</taxon>
    </lineage>
</organism>
<dbReference type="AlphaFoldDB" id="L1JH67"/>
<reference evidence="12" key="2">
    <citation type="submission" date="2012-11" db="EMBL/GenBank/DDBJ databases">
        <authorList>
            <person name="Kuo A."/>
            <person name="Curtis B.A."/>
            <person name="Tanifuji G."/>
            <person name="Burki F."/>
            <person name="Gruber A."/>
            <person name="Irimia M."/>
            <person name="Maruyama S."/>
            <person name="Arias M.C."/>
            <person name="Ball S.G."/>
            <person name="Gile G.H."/>
            <person name="Hirakawa Y."/>
            <person name="Hopkins J.F."/>
            <person name="Rensing S.A."/>
            <person name="Schmutz J."/>
            <person name="Symeonidi A."/>
            <person name="Elias M."/>
            <person name="Eveleigh R.J."/>
            <person name="Herman E.K."/>
            <person name="Klute M.J."/>
            <person name="Nakayama T."/>
            <person name="Obornik M."/>
            <person name="Reyes-Prieto A."/>
            <person name="Armbrust E.V."/>
            <person name="Aves S.J."/>
            <person name="Beiko R.G."/>
            <person name="Coutinho P."/>
            <person name="Dacks J.B."/>
            <person name="Durnford D.G."/>
            <person name="Fast N.M."/>
            <person name="Green B.R."/>
            <person name="Grisdale C."/>
            <person name="Hempe F."/>
            <person name="Henrissat B."/>
            <person name="Hoppner M.P."/>
            <person name="Ishida K.-I."/>
            <person name="Kim E."/>
            <person name="Koreny L."/>
            <person name="Kroth P.G."/>
            <person name="Liu Y."/>
            <person name="Malik S.-B."/>
            <person name="Maier U.G."/>
            <person name="McRose D."/>
            <person name="Mock T."/>
            <person name="Neilson J.A."/>
            <person name="Onodera N.T."/>
            <person name="Poole A.M."/>
            <person name="Pritham E.J."/>
            <person name="Richards T.A."/>
            <person name="Rocap G."/>
            <person name="Roy S.W."/>
            <person name="Sarai C."/>
            <person name="Schaack S."/>
            <person name="Shirato S."/>
            <person name="Slamovits C.H."/>
            <person name="Spencer D.F."/>
            <person name="Suzuki S."/>
            <person name="Worden A.Z."/>
            <person name="Zauner S."/>
            <person name="Barry K."/>
            <person name="Bell C."/>
            <person name="Bharti A.K."/>
            <person name="Crow J.A."/>
            <person name="Grimwood J."/>
            <person name="Kramer R."/>
            <person name="Lindquist E."/>
            <person name="Lucas S."/>
            <person name="Salamov A."/>
            <person name="McFadden G.I."/>
            <person name="Lane C.E."/>
            <person name="Keeling P.J."/>
            <person name="Gray M.W."/>
            <person name="Grigoriev I.V."/>
            <person name="Archibald J.M."/>
        </authorList>
    </citation>
    <scope>NUCLEOTIDE SEQUENCE</scope>
    <source>
        <strain evidence="12">CCMP2712</strain>
    </source>
</reference>
<keyword evidence="5 9" id="KW-0812">Transmembrane</keyword>
<evidence type="ECO:0000256" key="2">
    <source>
        <dbReference type="ARBA" id="ARBA00007809"/>
    </source>
</evidence>
<feature type="transmembrane region" description="Helical" evidence="9">
    <location>
        <begin position="82"/>
        <end position="103"/>
    </location>
</feature>
<dbReference type="GeneID" id="17304459"/>
<evidence type="ECO:0000256" key="3">
    <source>
        <dbReference type="ARBA" id="ARBA00022448"/>
    </source>
</evidence>
<dbReference type="FunFam" id="1.20.1280.290:FF:000007">
    <property type="entry name" value="Bidirectional sugar transporter SWEET7"/>
    <property type="match status" value="1"/>
</dbReference>
<gene>
    <name evidence="10" type="ORF">GUITHDRAFT_106374</name>
</gene>
<comment type="subcellular location">
    <subcellularLocation>
        <location evidence="1">Endomembrane system</location>
        <topology evidence="1">Multi-pass membrane protein</topology>
    </subcellularLocation>
</comment>
<feature type="transmembrane region" description="Helical" evidence="9">
    <location>
        <begin position="140"/>
        <end position="159"/>
    </location>
</feature>
<dbReference type="PANTHER" id="PTHR10791:SF224">
    <property type="entry name" value="SUGAR TRANSPORTER SWEET"/>
    <property type="match status" value="1"/>
</dbReference>
<feature type="transmembrane region" description="Helical" evidence="9">
    <location>
        <begin position="46"/>
        <end position="70"/>
    </location>
</feature>
<evidence type="ECO:0000256" key="7">
    <source>
        <dbReference type="ARBA" id="ARBA00022989"/>
    </source>
</evidence>
<dbReference type="EnsemblProtists" id="EKX47826">
    <property type="protein sequence ID" value="EKX47826"/>
    <property type="gene ID" value="GUITHDRAFT_106374"/>
</dbReference>
<dbReference type="HOGENOM" id="CLU_048643_2_3_1"/>
<dbReference type="OrthoDB" id="409725at2759"/>
<comment type="similarity">
    <text evidence="2">Belongs to the SWEET sugar transporter family.</text>
</comment>
<dbReference type="InterPro" id="IPR004316">
    <property type="entry name" value="SWEET_rpt"/>
</dbReference>
<keyword evidence="8 9" id="KW-0472">Membrane</keyword>
<dbReference type="eggNOG" id="KOG1623">
    <property type="taxonomic scope" value="Eukaryota"/>
</dbReference>
<dbReference type="Proteomes" id="UP000011087">
    <property type="component" value="Unassembled WGS sequence"/>
</dbReference>
<dbReference type="OMA" id="LGAHTHK"/>
<evidence type="ECO:0000313" key="12">
    <source>
        <dbReference type="Proteomes" id="UP000011087"/>
    </source>
</evidence>
<dbReference type="PaxDb" id="55529-EKX47826"/>
<evidence type="ECO:0000313" key="11">
    <source>
        <dbReference type="EnsemblProtists" id="EKX47826"/>
    </source>
</evidence>
<evidence type="ECO:0000313" key="10">
    <source>
        <dbReference type="EMBL" id="EKX47826.1"/>
    </source>
</evidence>
<evidence type="ECO:0000256" key="1">
    <source>
        <dbReference type="ARBA" id="ARBA00004127"/>
    </source>
</evidence>
<dbReference type="InterPro" id="IPR047664">
    <property type="entry name" value="SWEET"/>
</dbReference>
<dbReference type="GO" id="GO:0051119">
    <property type="term" value="F:sugar transmembrane transporter activity"/>
    <property type="evidence" value="ECO:0007669"/>
    <property type="project" value="InterPro"/>
</dbReference>
<name>L1JH67_GUITC</name>
<evidence type="ECO:0000256" key="5">
    <source>
        <dbReference type="ARBA" id="ARBA00022692"/>
    </source>
</evidence>
<dbReference type="Gene3D" id="1.20.1280.290">
    <property type="match status" value="2"/>
</dbReference>
<keyword evidence="4" id="KW-0762">Sugar transport</keyword>
<evidence type="ECO:0000256" key="9">
    <source>
        <dbReference type="SAM" id="Phobius"/>
    </source>
</evidence>
<dbReference type="Pfam" id="PF03083">
    <property type="entry name" value="MtN3_slv"/>
    <property type="match status" value="2"/>
</dbReference>
<dbReference type="GO" id="GO:0016020">
    <property type="term" value="C:membrane"/>
    <property type="evidence" value="ECO:0007669"/>
    <property type="project" value="InterPro"/>
</dbReference>
<evidence type="ECO:0000256" key="6">
    <source>
        <dbReference type="ARBA" id="ARBA00022737"/>
    </source>
</evidence>
<keyword evidence="3" id="KW-0813">Transport</keyword>
<reference evidence="11" key="3">
    <citation type="submission" date="2015-06" db="UniProtKB">
        <authorList>
            <consortium name="EnsemblProtists"/>
        </authorList>
    </citation>
    <scope>IDENTIFICATION</scope>
</reference>
<dbReference type="RefSeq" id="XP_005834806.1">
    <property type="nucleotide sequence ID" value="XM_005834749.1"/>
</dbReference>
<dbReference type="EMBL" id="JH992988">
    <property type="protein sequence ID" value="EKX47826.1"/>
    <property type="molecule type" value="Genomic_DNA"/>
</dbReference>
<keyword evidence="12" id="KW-1185">Reference proteome</keyword>
<proteinExistence type="inferred from homology"/>
<accession>L1JH67</accession>
<keyword evidence="6" id="KW-0677">Repeat</keyword>